<sequence length="1214" mass="132698">MGARRGLRAVLALGALAASAHGQSIAMVLLLQFKIIRLLEQPWSAIDSLAHFYETDFLRDIDNDFTIAASVVFSLMQNFRHDASFDSMYLARDSDGSFVGYFNIHNANASYEMSFLPGWDCPWNYTAACNGTAPCPEGYPGANPACRHGVDAGDARGFPDCAGWTIGSCDFLDVDAGARRRARARAHRDLGITATRVYSGDDLRPAMTVSVDYVLQSIDDLVHTSTSTGDVAYVIEEESGLLVAVSEGSRVDADGERVTPYGSDNPAIVTSSAFLAGGGKSRRSYYNVYWIIDVEEDDGATIKYWAVALPLVTGQIGLSWVLIYLETVACGDRRPAADTTCERCDYPTKTASPRTRGVYACDACEPGYYVVADGGAYACEECPHGGVCEGGTAQPYPEEGFWGLRDHPTEFRECGRDRACKGGPDFECYAGYSGRQCERMANDRFRVAGTQYPCPASPGARRAATLAMVLTVFALWHVINAVVCETSDVTDMLLMTVQQCAIVFEFDLGWPASLSYLEPLFEVALFDVDLVQPNCVVTGWTYYDGFYVQLVLPLVYALSYFLPIAGRFAAARVRAFRSGAPAASVFAACHHYDGFLGRAVSTALAKSLVVTDICHTTIAVKTLEVWRCEEDLDGRRFLMRAPEVRCGTTRHNVMRAFAGLYIAGVVVGFPLFIAAILTRNNMRYEGLHVPHVLARYGAFYDRYHTKYFWDAWLTLRVLLLVVVATQFTRGAIQVALAVAALALAGGMPCGMHATYNPFIQARINDIEYGFIGLTGAFALVGLVADAYESLRAPLAAATSATFGLVVAVAAYLNGNEIMEKKASTEALVTVFERILEGRDSKRARHSAIFDADYAKRSLMLSRASRSEEDDELKLRHADLVELFATLDGFLSRDFAARVDYDQLLKLCGMSRALAPYTCDESPTSVYNRHHRAHFWRRLLAQFPGLIDFAAERLKDPDVREAFFAHLVALERFLGTTTSDRGHAVCEQDRSSVLYYLLAAPEASRAELVAVLDAFEAARGRDRRHSLHRSDGDLLSRHHLLRDKTAAAAPPPPRTPRGQARHDLETEMRARETDVIAHLVRRFSADRRDDDGDDGPDAPAEAKADDARGALGSFSDGPDEPPPPPGAAAAAADGPKLEAALAAKDAEIQELERRLDEAKKFELINLNCAQTARAPPPRVVDELATLEADGIPTLARVDRDDVAPGCGAMGCVPRP</sequence>
<dbReference type="Proteomes" id="UP001363151">
    <property type="component" value="Unassembled WGS sequence"/>
</dbReference>
<evidence type="ECO:0000256" key="3">
    <source>
        <dbReference type="SAM" id="Phobius"/>
    </source>
</evidence>
<feature type="chain" id="PRO_5045124291" description="Tyrosine-protein kinase ephrin type A/B receptor-like domain-containing protein" evidence="4">
    <location>
        <begin position="23"/>
        <end position="1214"/>
    </location>
</feature>
<proteinExistence type="predicted"/>
<feature type="transmembrane region" description="Helical" evidence="3">
    <location>
        <begin position="766"/>
        <end position="787"/>
    </location>
</feature>
<feature type="compositionally biased region" description="Basic and acidic residues" evidence="2">
    <location>
        <begin position="1059"/>
        <end position="1074"/>
    </location>
</feature>
<dbReference type="SUPFAM" id="SSF57184">
    <property type="entry name" value="Growth factor receptor domain"/>
    <property type="match status" value="1"/>
</dbReference>
<keyword evidence="3" id="KW-0812">Transmembrane</keyword>
<feature type="transmembrane region" description="Helical" evidence="3">
    <location>
        <begin position="794"/>
        <end position="812"/>
    </location>
</feature>
<dbReference type="PANTHER" id="PTHR11319">
    <property type="entry name" value="G PROTEIN-COUPLED RECEPTOR-RELATED"/>
    <property type="match status" value="1"/>
</dbReference>
<evidence type="ECO:0000313" key="5">
    <source>
        <dbReference type="EMBL" id="KAK7241731.1"/>
    </source>
</evidence>
<keyword evidence="3" id="KW-1133">Transmembrane helix</keyword>
<keyword evidence="3" id="KW-0472">Membrane</keyword>
<comment type="caution">
    <text evidence="5">The sequence shown here is derived from an EMBL/GenBank/DDBJ whole genome shotgun (WGS) entry which is preliminary data.</text>
</comment>
<reference evidence="5 6" key="1">
    <citation type="submission" date="2024-03" db="EMBL/GenBank/DDBJ databases">
        <title>Aureococcus anophagefferens CCMP1851 and Kratosvirus quantuckense: Draft genome of a second virus-susceptible host strain in the model system.</title>
        <authorList>
            <person name="Chase E."/>
            <person name="Truchon A.R."/>
            <person name="Schepens W."/>
            <person name="Wilhelm S.W."/>
        </authorList>
    </citation>
    <scope>NUCLEOTIDE SEQUENCE [LARGE SCALE GENOMIC DNA]</scope>
    <source>
        <strain evidence="5 6">CCMP1851</strain>
    </source>
</reference>
<keyword evidence="6" id="KW-1185">Reference proteome</keyword>
<organism evidence="5 6">
    <name type="scientific">Aureococcus anophagefferens</name>
    <name type="common">Harmful bloom alga</name>
    <dbReference type="NCBI Taxonomy" id="44056"/>
    <lineage>
        <taxon>Eukaryota</taxon>
        <taxon>Sar</taxon>
        <taxon>Stramenopiles</taxon>
        <taxon>Ochrophyta</taxon>
        <taxon>Pelagophyceae</taxon>
        <taxon>Pelagomonadales</taxon>
        <taxon>Pelagomonadaceae</taxon>
        <taxon>Aureococcus</taxon>
    </lineage>
</organism>
<evidence type="ECO:0000256" key="1">
    <source>
        <dbReference type="SAM" id="Coils"/>
    </source>
</evidence>
<evidence type="ECO:0000256" key="2">
    <source>
        <dbReference type="SAM" id="MobiDB-lite"/>
    </source>
</evidence>
<accession>A0ABR1FZU0</accession>
<feature type="transmembrane region" description="Helical" evidence="3">
    <location>
        <begin position="734"/>
        <end position="754"/>
    </location>
</feature>
<keyword evidence="4" id="KW-0732">Signal</keyword>
<evidence type="ECO:0000313" key="6">
    <source>
        <dbReference type="Proteomes" id="UP001363151"/>
    </source>
</evidence>
<feature type="coiled-coil region" evidence="1">
    <location>
        <begin position="1133"/>
        <end position="1160"/>
    </location>
</feature>
<protein>
    <recommendedName>
        <fullName evidence="7">Tyrosine-protein kinase ephrin type A/B receptor-like domain-containing protein</fullName>
    </recommendedName>
</protein>
<evidence type="ECO:0008006" key="7">
    <source>
        <dbReference type="Google" id="ProtNLM"/>
    </source>
</evidence>
<feature type="transmembrane region" description="Helical" evidence="3">
    <location>
        <begin position="546"/>
        <end position="570"/>
    </location>
</feature>
<feature type="transmembrane region" description="Helical" evidence="3">
    <location>
        <begin position="658"/>
        <end position="677"/>
    </location>
</feature>
<dbReference type="InterPro" id="IPR009030">
    <property type="entry name" value="Growth_fac_rcpt_cys_sf"/>
</dbReference>
<dbReference type="EMBL" id="JBBJCI010000154">
    <property type="protein sequence ID" value="KAK7241731.1"/>
    <property type="molecule type" value="Genomic_DNA"/>
</dbReference>
<evidence type="ECO:0000256" key="4">
    <source>
        <dbReference type="SAM" id="SignalP"/>
    </source>
</evidence>
<feature type="region of interest" description="Disordered" evidence="2">
    <location>
        <begin position="1042"/>
        <end position="1132"/>
    </location>
</feature>
<feature type="transmembrane region" description="Helical" evidence="3">
    <location>
        <begin position="707"/>
        <end position="727"/>
    </location>
</feature>
<gene>
    <name evidence="5" type="ORF">SO694_00152028</name>
</gene>
<dbReference type="PANTHER" id="PTHR11319:SF35">
    <property type="entry name" value="OUTER MEMBRANE PROTEIN PMPC-RELATED"/>
    <property type="match status" value="1"/>
</dbReference>
<name>A0ABR1FZU0_AURAN</name>
<keyword evidence="1" id="KW-0175">Coiled coil</keyword>
<feature type="signal peptide" evidence="4">
    <location>
        <begin position="1"/>
        <end position="22"/>
    </location>
</feature>